<organism evidence="7 8">
    <name type="scientific">Botrimarina colliarenosi</name>
    <dbReference type="NCBI Taxonomy" id="2528001"/>
    <lineage>
        <taxon>Bacteria</taxon>
        <taxon>Pseudomonadati</taxon>
        <taxon>Planctomycetota</taxon>
        <taxon>Planctomycetia</taxon>
        <taxon>Pirellulales</taxon>
        <taxon>Lacipirellulaceae</taxon>
        <taxon>Botrimarina</taxon>
    </lineage>
</organism>
<comment type="caution">
    <text evidence="7">The sequence shown here is derived from an EMBL/GenBank/DDBJ whole genome shotgun (WGS) entry which is preliminary data.</text>
</comment>
<dbReference type="GO" id="GO:0016627">
    <property type="term" value="F:oxidoreductase activity, acting on the CH-CH group of donors"/>
    <property type="evidence" value="ECO:0007669"/>
    <property type="project" value="UniProtKB-ARBA"/>
</dbReference>
<dbReference type="PANTHER" id="PTHR43734">
    <property type="entry name" value="PHYTOENE DESATURASE"/>
    <property type="match status" value="1"/>
</dbReference>
<dbReference type="PROSITE" id="PS00982">
    <property type="entry name" value="PHYTOENE_DH"/>
    <property type="match status" value="1"/>
</dbReference>
<protein>
    <submittedName>
        <fullName evidence="7">All-trans-zeta-carotene desaturase</fullName>
        <ecNumber evidence="7">1.3.99.26</ecNumber>
    </submittedName>
</protein>
<evidence type="ECO:0000256" key="5">
    <source>
        <dbReference type="RuleBase" id="RU362075"/>
    </source>
</evidence>
<dbReference type="RefSeq" id="WP_146444041.1">
    <property type="nucleotide sequence ID" value="NZ_SJPR01000001.1"/>
</dbReference>
<evidence type="ECO:0000259" key="6">
    <source>
        <dbReference type="Pfam" id="PF01593"/>
    </source>
</evidence>
<dbReference type="AlphaFoldDB" id="A0A5C6AL31"/>
<dbReference type="OrthoDB" id="9814556at2"/>
<dbReference type="InterPro" id="IPR014105">
    <property type="entry name" value="Carotenoid/retinoid_OxRdtase"/>
</dbReference>
<reference evidence="7 8" key="1">
    <citation type="submission" date="2019-02" db="EMBL/GenBank/DDBJ databases">
        <title>Deep-cultivation of Planctomycetes and their phenomic and genomic characterization uncovers novel biology.</title>
        <authorList>
            <person name="Wiegand S."/>
            <person name="Jogler M."/>
            <person name="Boedeker C."/>
            <person name="Pinto D."/>
            <person name="Vollmers J."/>
            <person name="Rivas-Marin E."/>
            <person name="Kohn T."/>
            <person name="Peeters S.H."/>
            <person name="Heuer A."/>
            <person name="Rast P."/>
            <person name="Oberbeckmann S."/>
            <person name="Bunk B."/>
            <person name="Jeske O."/>
            <person name="Meyerdierks A."/>
            <person name="Storesund J.E."/>
            <person name="Kallscheuer N."/>
            <person name="Luecker S."/>
            <person name="Lage O.M."/>
            <person name="Pohl T."/>
            <person name="Merkel B.J."/>
            <person name="Hornburger P."/>
            <person name="Mueller R.-W."/>
            <person name="Bruemmer F."/>
            <person name="Labrenz M."/>
            <person name="Spormann A.M."/>
            <person name="Op Den Camp H."/>
            <person name="Overmann J."/>
            <person name="Amann R."/>
            <person name="Jetten M.S.M."/>
            <person name="Mascher T."/>
            <person name="Medema M.H."/>
            <person name="Devos D.P."/>
            <person name="Kaster A.-K."/>
            <person name="Ovreas L."/>
            <person name="Rohde M."/>
            <person name="Galperin M.Y."/>
            <person name="Jogler C."/>
        </authorList>
    </citation>
    <scope>NUCLEOTIDE SEQUENCE [LARGE SCALE GENOMIC DNA]</scope>
    <source>
        <strain evidence="7 8">Pla108</strain>
    </source>
</reference>
<evidence type="ECO:0000313" key="8">
    <source>
        <dbReference type="Proteomes" id="UP000317421"/>
    </source>
</evidence>
<evidence type="ECO:0000256" key="4">
    <source>
        <dbReference type="ARBA" id="ARBA00023002"/>
    </source>
</evidence>
<evidence type="ECO:0000256" key="3">
    <source>
        <dbReference type="ARBA" id="ARBA00022746"/>
    </source>
</evidence>
<dbReference type="SUPFAM" id="SSF51905">
    <property type="entry name" value="FAD/NAD(P)-binding domain"/>
    <property type="match status" value="1"/>
</dbReference>
<sequence length="505" mass="56060">MSRPSQREVAVIGAGPGGLAAAMLLAKAGCRVRVFERHATPGGRTSSLREGGYRFDLGPTFFLYPRVLSEVFAQCGYDLAQEVPMKRLDPQYRLVFGDGPRQQGGQLDATPDIDRMEAEIARLSPGDEGGFTRFLRENRGKLDAFTPILESPFDRLTDLLRPEVLRSAHLLRPWRSLHSEVGRFFKDPRLQLAFTFQGKYLGMSPFQCPSLFSILAFLEYEHGVHHPIGGCGQVSERMAEIVGELGGEVRLGEPIERLVFEGRRVTCVVTGKGTYNADALVINSDFAQSMTELVPDNLRRRWKDRSLAKKQYSCSTFMMYLGLEGDLPGLAHHTIYLAPEYQKNLDDIAAGRPLADDCSVYVQAATQTDPSLAPAGCSTLYVLVPTANLGASEGRVDWQEESARMRSVVFQQLERLGVRDAENRVRVERVVKPTDWRDEHHIYRGATFNLAHNLGQMLCWRPHNRFEDLSGVYLVGGGTHPGSGLPTIYSSARIATDALLSDLAA</sequence>
<comment type="pathway">
    <text evidence="1 5">Carotenoid biosynthesis.</text>
</comment>
<dbReference type="InterPro" id="IPR002937">
    <property type="entry name" value="Amino_oxidase"/>
</dbReference>
<accession>A0A5C6AL31</accession>
<keyword evidence="8" id="KW-1185">Reference proteome</keyword>
<name>A0A5C6AL31_9BACT</name>
<dbReference type="InterPro" id="IPR036188">
    <property type="entry name" value="FAD/NAD-bd_sf"/>
</dbReference>
<evidence type="ECO:0000256" key="1">
    <source>
        <dbReference type="ARBA" id="ARBA00004829"/>
    </source>
</evidence>
<feature type="domain" description="Amine oxidase" evidence="6">
    <location>
        <begin position="17"/>
        <end position="499"/>
    </location>
</feature>
<comment type="similarity">
    <text evidence="2 5">Belongs to the carotenoid/retinoid oxidoreductase family.</text>
</comment>
<dbReference type="PANTHER" id="PTHR43734:SF1">
    <property type="entry name" value="PHYTOENE DESATURASE"/>
    <property type="match status" value="1"/>
</dbReference>
<dbReference type="InterPro" id="IPR008150">
    <property type="entry name" value="Phytoene_DH_bac_CS"/>
</dbReference>
<gene>
    <name evidence="7" type="primary">carC</name>
    <name evidence="7" type="ORF">Pla108_13090</name>
</gene>
<dbReference type="GO" id="GO:0016117">
    <property type="term" value="P:carotenoid biosynthetic process"/>
    <property type="evidence" value="ECO:0007669"/>
    <property type="project" value="UniProtKB-KW"/>
</dbReference>
<keyword evidence="3 5" id="KW-0125">Carotenoid biosynthesis</keyword>
<evidence type="ECO:0000256" key="2">
    <source>
        <dbReference type="ARBA" id="ARBA00006046"/>
    </source>
</evidence>
<dbReference type="Pfam" id="PF01593">
    <property type="entry name" value="Amino_oxidase"/>
    <property type="match status" value="1"/>
</dbReference>
<dbReference type="EMBL" id="SJPR01000001">
    <property type="protein sequence ID" value="TWU00360.1"/>
    <property type="molecule type" value="Genomic_DNA"/>
</dbReference>
<dbReference type="Proteomes" id="UP000317421">
    <property type="component" value="Unassembled WGS sequence"/>
</dbReference>
<dbReference type="Gene3D" id="3.50.50.60">
    <property type="entry name" value="FAD/NAD(P)-binding domain"/>
    <property type="match status" value="2"/>
</dbReference>
<dbReference type="PRINTS" id="PR00419">
    <property type="entry name" value="ADXRDTASE"/>
</dbReference>
<evidence type="ECO:0000313" key="7">
    <source>
        <dbReference type="EMBL" id="TWU00360.1"/>
    </source>
</evidence>
<dbReference type="NCBIfam" id="TIGR02734">
    <property type="entry name" value="crtI_fam"/>
    <property type="match status" value="1"/>
</dbReference>
<dbReference type="EC" id="1.3.99.26" evidence="7"/>
<proteinExistence type="inferred from homology"/>
<keyword evidence="4 5" id="KW-0560">Oxidoreductase</keyword>